<comment type="caution">
    <text evidence="5">The sequence shown here is derived from an EMBL/GenBank/DDBJ whole genome shotgun (WGS) entry which is preliminary data.</text>
</comment>
<keyword evidence="6" id="KW-1185">Reference proteome</keyword>
<keyword evidence="2" id="KW-0378">Hydrolase</keyword>
<accession>A0ABR3EV45</accession>
<evidence type="ECO:0000259" key="4">
    <source>
        <dbReference type="Pfam" id="PF07859"/>
    </source>
</evidence>
<dbReference type="EMBL" id="JBAHYK010001776">
    <property type="protein sequence ID" value="KAL0566779.1"/>
    <property type="molecule type" value="Genomic_DNA"/>
</dbReference>
<dbReference type="Gene3D" id="3.40.50.1820">
    <property type="entry name" value="alpha/beta hydrolase"/>
    <property type="match status" value="1"/>
</dbReference>
<dbReference type="PANTHER" id="PTHR48081">
    <property type="entry name" value="AB HYDROLASE SUPERFAMILY PROTEIN C4A8.06C"/>
    <property type="match status" value="1"/>
</dbReference>
<protein>
    <recommendedName>
        <fullName evidence="4">Alpha/beta hydrolase fold-3 domain-containing protein</fullName>
    </recommendedName>
</protein>
<feature type="domain" description="Alpha/beta hydrolase fold-3" evidence="4">
    <location>
        <begin position="148"/>
        <end position="344"/>
    </location>
</feature>
<dbReference type="InterPro" id="IPR029058">
    <property type="entry name" value="AB_hydrolase_fold"/>
</dbReference>
<feature type="active site" evidence="3">
    <location>
        <position position="194"/>
    </location>
</feature>
<sequence length="376" mass="41365">MALILGYTAITYHLSASPKKKKLGRLLHQAVARYLAGSITSHSQIEWLMDPTVEAYRKWATKSNVETVMEDVPATGKKLLWMGNRNAKNVVLHAHGESKHFSNIKEFEMLIAIVRSEGGGFMVPLAPYMLLFWQCVLKEYTKRIGKEDLAVVFAEYSLYPKTFPTQLIDLTHAFAHLLSTHNLSPSNIYLAGDSAGGNLAMQFVSHTLHPLPATSVPSSPLNGSNERLGGVLLISPWLSLNDTFPSHAVNDATDISSPSHLRKGGDAYLKDIEPAHIPYVKVLSKSAGDRWFEGIDRVTKRVFVAVGGAECMLDEGVEAYNRIREASKGKVEVKLDVEEGAVHEDMMMEFASGGTELTPGGVKVVEWLVEACQPAY</sequence>
<dbReference type="PROSITE" id="PS01174">
    <property type="entry name" value="LIPASE_GDXG_SER"/>
    <property type="match status" value="1"/>
</dbReference>
<reference evidence="5 6" key="1">
    <citation type="submission" date="2024-02" db="EMBL/GenBank/DDBJ databases">
        <title>A draft genome for the cacao thread blight pathogen Marasmius crinis-equi.</title>
        <authorList>
            <person name="Cohen S.P."/>
            <person name="Baruah I.K."/>
            <person name="Amoako-Attah I."/>
            <person name="Bukari Y."/>
            <person name="Meinhardt L.W."/>
            <person name="Bailey B.A."/>
        </authorList>
    </citation>
    <scope>NUCLEOTIDE SEQUENCE [LARGE SCALE GENOMIC DNA]</scope>
    <source>
        <strain evidence="5 6">GH-76</strain>
    </source>
</reference>
<dbReference type="InterPro" id="IPR033140">
    <property type="entry name" value="Lipase_GDXG_put_SER_AS"/>
</dbReference>
<evidence type="ECO:0000256" key="1">
    <source>
        <dbReference type="ARBA" id="ARBA00010515"/>
    </source>
</evidence>
<dbReference type="InterPro" id="IPR050300">
    <property type="entry name" value="GDXG_lipolytic_enzyme"/>
</dbReference>
<evidence type="ECO:0000256" key="3">
    <source>
        <dbReference type="PROSITE-ProRule" id="PRU10038"/>
    </source>
</evidence>
<dbReference type="SUPFAM" id="SSF53474">
    <property type="entry name" value="alpha/beta-Hydrolases"/>
    <property type="match status" value="1"/>
</dbReference>
<evidence type="ECO:0000256" key="2">
    <source>
        <dbReference type="ARBA" id="ARBA00022801"/>
    </source>
</evidence>
<name>A0ABR3EV45_9AGAR</name>
<evidence type="ECO:0000313" key="5">
    <source>
        <dbReference type="EMBL" id="KAL0566779.1"/>
    </source>
</evidence>
<dbReference type="Proteomes" id="UP001465976">
    <property type="component" value="Unassembled WGS sequence"/>
</dbReference>
<evidence type="ECO:0000313" key="6">
    <source>
        <dbReference type="Proteomes" id="UP001465976"/>
    </source>
</evidence>
<comment type="similarity">
    <text evidence="1">Belongs to the 'GDXG' lipolytic enzyme family.</text>
</comment>
<dbReference type="Pfam" id="PF07859">
    <property type="entry name" value="Abhydrolase_3"/>
    <property type="match status" value="1"/>
</dbReference>
<proteinExistence type="inferred from homology"/>
<organism evidence="5 6">
    <name type="scientific">Marasmius crinis-equi</name>
    <dbReference type="NCBI Taxonomy" id="585013"/>
    <lineage>
        <taxon>Eukaryota</taxon>
        <taxon>Fungi</taxon>
        <taxon>Dikarya</taxon>
        <taxon>Basidiomycota</taxon>
        <taxon>Agaricomycotina</taxon>
        <taxon>Agaricomycetes</taxon>
        <taxon>Agaricomycetidae</taxon>
        <taxon>Agaricales</taxon>
        <taxon>Marasmiineae</taxon>
        <taxon>Marasmiaceae</taxon>
        <taxon>Marasmius</taxon>
    </lineage>
</organism>
<gene>
    <name evidence="5" type="ORF">V5O48_015225</name>
</gene>
<dbReference type="InterPro" id="IPR013094">
    <property type="entry name" value="AB_hydrolase_3"/>
</dbReference>
<dbReference type="PANTHER" id="PTHR48081:SF31">
    <property type="entry name" value="STERYL ACETYL HYDROLASE MUG81-RELATED"/>
    <property type="match status" value="1"/>
</dbReference>